<keyword evidence="1 4" id="KW-0805">Transcription regulation</keyword>
<evidence type="ECO:0000256" key="4">
    <source>
        <dbReference type="PIRNR" id="PIRNR006707"/>
    </source>
</evidence>
<dbReference type="InterPro" id="IPR000835">
    <property type="entry name" value="HTH_MarR-typ"/>
</dbReference>
<dbReference type="SUPFAM" id="SSF46785">
    <property type="entry name" value="Winged helix' DNA-binding domain"/>
    <property type="match status" value="1"/>
</dbReference>
<dbReference type="InterPro" id="IPR036390">
    <property type="entry name" value="WH_DNA-bd_sf"/>
</dbReference>
<dbReference type="RefSeq" id="WP_248342508.1">
    <property type="nucleotide sequence ID" value="NZ_AP025592.1"/>
</dbReference>
<dbReference type="PANTHER" id="PTHR38465">
    <property type="entry name" value="HTH-TYPE TRANSCRIPTIONAL REGULATOR MJ1563-RELATED"/>
    <property type="match status" value="1"/>
</dbReference>
<accession>A0ABN6NA78</accession>
<dbReference type="InterPro" id="IPR036388">
    <property type="entry name" value="WH-like_DNA-bd_sf"/>
</dbReference>
<proteinExistence type="inferred from homology"/>
<dbReference type="PANTHER" id="PTHR38465:SF1">
    <property type="entry name" value="HTH-TYPE TRANSCRIPTIONAL REGULATOR MJ1563-RELATED"/>
    <property type="match status" value="1"/>
</dbReference>
<sequence>MSPALADPGSPRPFARAELAVADAVGSLMELWGFRRQLGRIWAVLFLSEKPLAAPELCDRLQISTGLLSMSLAELRRWGVVRPVDVPGDRKEHYEAETDVWKMVRRVLAEREHKAVEEALAAFDRALREVKAARVDQDPAIRAAAKFKLERLEQLVALARTGLAMLDNLLREARAELGPLRMLSELLGRRRG</sequence>
<keyword evidence="2 4" id="KW-0238">DNA-binding</keyword>
<evidence type="ECO:0000313" key="6">
    <source>
        <dbReference type="EMBL" id="BDG10114.1"/>
    </source>
</evidence>
<dbReference type="EMBL" id="AP025592">
    <property type="protein sequence ID" value="BDG10114.1"/>
    <property type="molecule type" value="Genomic_DNA"/>
</dbReference>
<comment type="similarity">
    <text evidence="4">Belongs to the GbsR family.</text>
</comment>
<evidence type="ECO:0000256" key="3">
    <source>
        <dbReference type="ARBA" id="ARBA00023163"/>
    </source>
</evidence>
<organism evidence="6 7">
    <name type="scientific">Anaeromyxobacter paludicola</name>
    <dbReference type="NCBI Taxonomy" id="2918171"/>
    <lineage>
        <taxon>Bacteria</taxon>
        <taxon>Pseudomonadati</taxon>
        <taxon>Myxococcota</taxon>
        <taxon>Myxococcia</taxon>
        <taxon>Myxococcales</taxon>
        <taxon>Cystobacterineae</taxon>
        <taxon>Anaeromyxobacteraceae</taxon>
        <taxon>Anaeromyxobacter</taxon>
    </lineage>
</organism>
<dbReference type="Proteomes" id="UP001162734">
    <property type="component" value="Chromosome"/>
</dbReference>
<evidence type="ECO:0000256" key="1">
    <source>
        <dbReference type="ARBA" id="ARBA00023015"/>
    </source>
</evidence>
<name>A0ABN6NA78_9BACT</name>
<dbReference type="InterPro" id="IPR052362">
    <property type="entry name" value="HTH-GbsR_regulator"/>
</dbReference>
<dbReference type="PIRSF" id="PIRSF006707">
    <property type="entry name" value="MJ1563"/>
    <property type="match status" value="1"/>
</dbReference>
<reference evidence="7" key="1">
    <citation type="journal article" date="2022" name="Int. J. Syst. Evol. Microbiol.">
        <title>Anaeromyxobacter oryzae sp. nov., Anaeromyxobacter diazotrophicus sp. nov. and Anaeromyxobacter paludicola sp. nov., isolated from paddy soils.</title>
        <authorList>
            <person name="Itoh H."/>
            <person name="Xu Z."/>
            <person name="Mise K."/>
            <person name="Masuda Y."/>
            <person name="Ushijima N."/>
            <person name="Hayakawa C."/>
            <person name="Shiratori Y."/>
            <person name="Senoo K."/>
        </authorList>
    </citation>
    <scope>NUCLEOTIDE SEQUENCE [LARGE SCALE GENOMIC DNA]</scope>
    <source>
        <strain evidence="7">Red630</strain>
    </source>
</reference>
<protein>
    <recommendedName>
        <fullName evidence="4">HTH-type transcriptional regulator</fullName>
    </recommendedName>
</protein>
<evidence type="ECO:0000259" key="5">
    <source>
        <dbReference type="Pfam" id="PF12802"/>
    </source>
</evidence>
<dbReference type="Gene3D" id="1.10.10.10">
    <property type="entry name" value="Winged helix-like DNA-binding domain superfamily/Winged helix DNA-binding domain"/>
    <property type="match status" value="1"/>
</dbReference>
<keyword evidence="3 4" id="KW-0804">Transcription</keyword>
<evidence type="ECO:0000256" key="2">
    <source>
        <dbReference type="ARBA" id="ARBA00023125"/>
    </source>
</evidence>
<dbReference type="InterPro" id="IPR026282">
    <property type="entry name" value="MJ1563"/>
</dbReference>
<gene>
    <name evidence="6" type="ORF">AMPC_32270</name>
</gene>
<feature type="domain" description="HTH marR-type" evidence="5">
    <location>
        <begin position="42"/>
        <end position="91"/>
    </location>
</feature>
<keyword evidence="7" id="KW-1185">Reference proteome</keyword>
<dbReference type="Pfam" id="PF12802">
    <property type="entry name" value="MarR_2"/>
    <property type="match status" value="1"/>
</dbReference>
<evidence type="ECO:0000313" key="7">
    <source>
        <dbReference type="Proteomes" id="UP001162734"/>
    </source>
</evidence>